<dbReference type="InterPro" id="IPR013568">
    <property type="entry name" value="SEFIR_dom"/>
</dbReference>
<dbReference type="PROSITE" id="PS51534">
    <property type="entry name" value="SEFIR"/>
    <property type="match status" value="1"/>
</dbReference>
<dbReference type="KEGG" id="btab:109035059"/>
<keyword evidence="1" id="KW-1133">Transmembrane helix</keyword>
<organism evidence="3 4">
    <name type="scientific">Bemisia tabaci</name>
    <name type="common">Sweetpotato whitefly</name>
    <name type="synonym">Aleurodes tabaci</name>
    <dbReference type="NCBI Taxonomy" id="7038"/>
    <lineage>
        <taxon>Eukaryota</taxon>
        <taxon>Metazoa</taxon>
        <taxon>Ecdysozoa</taxon>
        <taxon>Arthropoda</taxon>
        <taxon>Hexapoda</taxon>
        <taxon>Insecta</taxon>
        <taxon>Pterygota</taxon>
        <taxon>Neoptera</taxon>
        <taxon>Paraneoptera</taxon>
        <taxon>Hemiptera</taxon>
        <taxon>Sternorrhyncha</taxon>
        <taxon>Aleyrodoidea</taxon>
        <taxon>Aleyrodidae</taxon>
        <taxon>Aleyrodinae</taxon>
        <taxon>Bemisia</taxon>
    </lineage>
</organism>
<dbReference type="EMBL" id="OU963864">
    <property type="protein sequence ID" value="CAH0386418.1"/>
    <property type="molecule type" value="Genomic_DNA"/>
</dbReference>
<accession>A0A9P0A4T0</accession>
<dbReference type="Gene3D" id="3.40.50.11530">
    <property type="match status" value="1"/>
</dbReference>
<evidence type="ECO:0000313" key="4">
    <source>
        <dbReference type="Proteomes" id="UP001152759"/>
    </source>
</evidence>
<sequence length="652" mass="74535">MAVYKFAEKCFKIVVNNSFYVYFVFCVLCHAFSTCVQVPTLSGLCIRDNTSCSHQFDVSNALEEDLCFMRYFPSTDCNDLVTEGDFLGHATEMRLSTYLYVEGYTRITAFNISFQEMKWNRLKMWFKPISNESNASMCREFSLSKKVELNNTLFFDCLWSMERYEGTSYQFRYAAFLDEASDFPFAAKYVFQVPLAERIDIERTNATEWEVFMYLDISALPLVTLHVQEAPSHLKIKSYIIDVHRNWGSSSWTASSFTIPATDVKNGEIVLQYNARYKPGIYHFTVSLNHGRCGEHLKKCFVSTSPKFFVVSSNPNPPLLIAIVGVVVLIPILVTIFLLWRKQIHPEVLEKAPPRMLIVYNGNYAGHVRVIKEFARYLNDVCGIDALLDYYCVPESSSKDPAKWYAETFNTVDYVAVFASPPQSYAQCVQKYVSLYPDMEAVALNLLRRRLAQIPCLTRFLSVVLPYCLPSTLGAEAKDFTRFMLFSDLDKMLTYIRENRIPIFPLKVEGGVNDLETKGAQLLETVKSVQKELENCEILKRNGSKFERRKSDGSKATKNDFSEIVHEMDRSKCTSSIDSSPEDNDFTICKDDDSTLRSRKLTLCSELDFSPTLENLDLLQNGTSPVKDDADNDIHHSRSNSDLNIEHLNLLG</sequence>
<evidence type="ECO:0000313" key="3">
    <source>
        <dbReference type="EMBL" id="CAH0386418.1"/>
    </source>
</evidence>
<evidence type="ECO:0000259" key="2">
    <source>
        <dbReference type="PROSITE" id="PS51534"/>
    </source>
</evidence>
<feature type="domain" description="SEFIR" evidence="2">
    <location>
        <begin position="353"/>
        <end position="494"/>
    </location>
</feature>
<keyword evidence="1" id="KW-0472">Membrane</keyword>
<evidence type="ECO:0000256" key="1">
    <source>
        <dbReference type="SAM" id="Phobius"/>
    </source>
</evidence>
<reference evidence="3" key="1">
    <citation type="submission" date="2021-12" db="EMBL/GenBank/DDBJ databases">
        <authorList>
            <person name="King R."/>
        </authorList>
    </citation>
    <scope>NUCLEOTIDE SEQUENCE</scope>
</reference>
<dbReference type="AlphaFoldDB" id="A0A9P0A4T0"/>
<gene>
    <name evidence="3" type="ORF">BEMITA_LOCUS5542</name>
</gene>
<keyword evidence="4" id="KW-1185">Reference proteome</keyword>
<dbReference type="Pfam" id="PF08357">
    <property type="entry name" value="SEFIR"/>
    <property type="match status" value="1"/>
</dbReference>
<proteinExistence type="predicted"/>
<dbReference type="Proteomes" id="UP001152759">
    <property type="component" value="Chromosome 3"/>
</dbReference>
<name>A0A9P0A4T0_BEMTA</name>
<feature type="transmembrane region" description="Helical" evidence="1">
    <location>
        <begin position="319"/>
        <end position="340"/>
    </location>
</feature>
<keyword evidence="1" id="KW-0812">Transmembrane</keyword>
<protein>
    <recommendedName>
        <fullName evidence="2">SEFIR domain-containing protein</fullName>
    </recommendedName>
</protein>